<evidence type="ECO:0000256" key="1">
    <source>
        <dbReference type="ARBA" id="ARBA00023172"/>
    </source>
</evidence>
<dbReference type="PROSITE" id="PS51898">
    <property type="entry name" value="TYR_RECOMBINASE"/>
    <property type="match status" value="1"/>
</dbReference>
<dbReference type="InterPro" id="IPR002104">
    <property type="entry name" value="Integrase_catalytic"/>
</dbReference>
<name>A0A7H8TM26_STRCX</name>
<reference evidence="3 4" key="1">
    <citation type="submission" date="2020-06" db="EMBL/GenBank/DDBJ databases">
        <title>Genome mining for natural products.</title>
        <authorList>
            <person name="Zhang B."/>
            <person name="Shi J."/>
            <person name="Ge H."/>
        </authorList>
    </citation>
    <scope>NUCLEOTIDE SEQUENCE [LARGE SCALE GENOMIC DNA]</scope>
    <source>
        <strain evidence="3 4">NA02069</strain>
    </source>
</reference>
<dbReference type="GO" id="GO:0015074">
    <property type="term" value="P:DNA integration"/>
    <property type="evidence" value="ECO:0007669"/>
    <property type="project" value="InterPro"/>
</dbReference>
<accession>A0A7H8TM26</accession>
<evidence type="ECO:0000313" key="4">
    <source>
        <dbReference type="Proteomes" id="UP000509418"/>
    </source>
</evidence>
<dbReference type="Pfam" id="PF00589">
    <property type="entry name" value="Phage_integrase"/>
    <property type="match status" value="1"/>
</dbReference>
<proteinExistence type="predicted"/>
<dbReference type="Gene3D" id="1.10.443.10">
    <property type="entry name" value="Intergrase catalytic core"/>
    <property type="match status" value="1"/>
</dbReference>
<keyword evidence="4" id="KW-1185">Reference proteome</keyword>
<dbReference type="PANTHER" id="PTHR30349">
    <property type="entry name" value="PHAGE INTEGRASE-RELATED"/>
    <property type="match status" value="1"/>
</dbReference>
<dbReference type="InterPro" id="IPR011010">
    <property type="entry name" value="DNA_brk_join_enz"/>
</dbReference>
<feature type="domain" description="Tyr recombinase" evidence="2">
    <location>
        <begin position="1"/>
        <end position="162"/>
    </location>
</feature>
<dbReference type="InterPro" id="IPR013762">
    <property type="entry name" value="Integrase-like_cat_sf"/>
</dbReference>
<protein>
    <submittedName>
        <fullName evidence="3">Site-specific integrase</fullName>
    </submittedName>
</protein>
<organism evidence="3 4">
    <name type="scientific">Streptomyces chartreusis</name>
    <dbReference type="NCBI Taxonomy" id="1969"/>
    <lineage>
        <taxon>Bacteria</taxon>
        <taxon>Bacillati</taxon>
        <taxon>Actinomycetota</taxon>
        <taxon>Actinomycetes</taxon>
        <taxon>Kitasatosporales</taxon>
        <taxon>Streptomycetaceae</taxon>
        <taxon>Streptomyces</taxon>
    </lineage>
</organism>
<dbReference type="InterPro" id="IPR050090">
    <property type="entry name" value="Tyrosine_recombinase_XerCD"/>
</dbReference>
<keyword evidence="1" id="KW-0233">DNA recombination</keyword>
<gene>
    <name evidence="3" type="ORF">HUT05_01360</name>
</gene>
<dbReference type="EMBL" id="CP056041">
    <property type="protein sequence ID" value="QKZ24561.1"/>
    <property type="molecule type" value="Genomic_DNA"/>
</dbReference>
<evidence type="ECO:0000259" key="2">
    <source>
        <dbReference type="PROSITE" id="PS51898"/>
    </source>
</evidence>
<dbReference type="Proteomes" id="UP000509418">
    <property type="component" value="Chromosome"/>
</dbReference>
<sequence length="177" mass="19444">MAAFTGLRFGELASLRRRDVDTENAALMVRRSQAEMQTGALFDKAPKSDAGVRPVAFPAELLPDVKQHLDGFAGPGRDGHVFLGPQGGRLRRSNFRDDWVNARTKADIAGDVHFHDLRHTGNTLAVSGASLRELMTRMGHSTPRAALIYQHVVSGRDREIADQLGSMIRKERGDVDS</sequence>
<dbReference type="SUPFAM" id="SSF56349">
    <property type="entry name" value="DNA breaking-rejoining enzymes"/>
    <property type="match status" value="1"/>
</dbReference>
<dbReference type="CDD" id="cd00397">
    <property type="entry name" value="DNA_BRE_C"/>
    <property type="match status" value="1"/>
</dbReference>
<evidence type="ECO:0000313" key="3">
    <source>
        <dbReference type="EMBL" id="QKZ24561.1"/>
    </source>
</evidence>
<dbReference type="AlphaFoldDB" id="A0A7H8TM26"/>
<dbReference type="GO" id="GO:0003677">
    <property type="term" value="F:DNA binding"/>
    <property type="evidence" value="ECO:0007669"/>
    <property type="project" value="InterPro"/>
</dbReference>
<dbReference type="GO" id="GO:0006310">
    <property type="term" value="P:DNA recombination"/>
    <property type="evidence" value="ECO:0007669"/>
    <property type="project" value="UniProtKB-KW"/>
</dbReference>
<dbReference type="PANTHER" id="PTHR30349:SF64">
    <property type="entry name" value="PROPHAGE INTEGRASE INTD-RELATED"/>
    <property type="match status" value="1"/>
</dbReference>